<dbReference type="Proteomes" id="UP001237448">
    <property type="component" value="Unassembled WGS sequence"/>
</dbReference>
<accession>A0ABU0FJ28</accession>
<comment type="caution">
    <text evidence="1">The sequence shown here is derived from an EMBL/GenBank/DDBJ whole genome shotgun (WGS) entry which is preliminary data.</text>
</comment>
<protein>
    <submittedName>
        <fullName evidence="1">Uncharacterized protein</fullName>
    </submittedName>
</protein>
<evidence type="ECO:0000313" key="2">
    <source>
        <dbReference type="Proteomes" id="UP001237448"/>
    </source>
</evidence>
<evidence type="ECO:0000313" key="1">
    <source>
        <dbReference type="EMBL" id="MDQ0394615.1"/>
    </source>
</evidence>
<reference evidence="1 2" key="1">
    <citation type="submission" date="2023-07" db="EMBL/GenBank/DDBJ databases">
        <title>Genomic Encyclopedia of Type Strains, Phase IV (KMG-IV): sequencing the most valuable type-strain genomes for metagenomic binning, comparative biology and taxonomic classification.</title>
        <authorList>
            <person name="Goeker M."/>
        </authorList>
    </citation>
    <scope>NUCLEOTIDE SEQUENCE [LARGE SCALE GENOMIC DNA]</scope>
    <source>
        <strain evidence="1 2">DSM 5896</strain>
    </source>
</reference>
<organism evidence="1 2">
    <name type="scientific">Labrys monachus</name>
    <dbReference type="NCBI Taxonomy" id="217067"/>
    <lineage>
        <taxon>Bacteria</taxon>
        <taxon>Pseudomonadati</taxon>
        <taxon>Pseudomonadota</taxon>
        <taxon>Alphaproteobacteria</taxon>
        <taxon>Hyphomicrobiales</taxon>
        <taxon>Xanthobacteraceae</taxon>
        <taxon>Labrys</taxon>
    </lineage>
</organism>
<sequence length="97" mass="10365">MDGSLEDIHCRGLAVALDILSEAFVDLVGAMAAFDSTAATQVIRTLHPFMGERLQSFIDEAHARGVDVEPAARLADEKLTDVLNEAWGRIGDPSAAN</sequence>
<dbReference type="RefSeq" id="WP_307432027.1">
    <property type="nucleotide sequence ID" value="NZ_JAUSVK010000001.1"/>
</dbReference>
<proteinExistence type="predicted"/>
<gene>
    <name evidence="1" type="ORF">J3R73_004407</name>
</gene>
<name>A0ABU0FJ28_9HYPH</name>
<dbReference type="EMBL" id="JAUSVK010000001">
    <property type="protein sequence ID" value="MDQ0394615.1"/>
    <property type="molecule type" value="Genomic_DNA"/>
</dbReference>
<keyword evidence="2" id="KW-1185">Reference proteome</keyword>